<dbReference type="RefSeq" id="WP_143848709.1">
    <property type="nucleotide sequence ID" value="NZ_VLXZ01000005.1"/>
</dbReference>
<dbReference type="OrthoDB" id="9782128at2"/>
<comment type="caution">
    <text evidence="5">The sequence shown here is derived from an EMBL/GenBank/DDBJ whole genome shotgun (WGS) entry which is preliminary data.</text>
</comment>
<evidence type="ECO:0000313" key="6">
    <source>
        <dbReference type="Proteomes" id="UP000318521"/>
    </source>
</evidence>
<keyword evidence="1" id="KW-0378">Hydrolase</keyword>
<evidence type="ECO:0000256" key="3">
    <source>
        <dbReference type="PIRSR" id="PIRSR613078-2"/>
    </source>
</evidence>
<evidence type="ECO:0000256" key="1">
    <source>
        <dbReference type="ARBA" id="ARBA00022801"/>
    </source>
</evidence>
<dbReference type="AlphaFoldDB" id="A0A553ZZI6"/>
<dbReference type="PANTHER" id="PTHR46517">
    <property type="entry name" value="FRUCTOSE-2,6-BISPHOSPHATASE TIGAR"/>
    <property type="match status" value="1"/>
</dbReference>
<feature type="active site" description="Proton donor/acceptor" evidence="2">
    <location>
        <position position="90"/>
    </location>
</feature>
<evidence type="ECO:0000313" key="5">
    <source>
        <dbReference type="EMBL" id="TSB46816.1"/>
    </source>
</evidence>
<dbReference type="GO" id="GO:0005829">
    <property type="term" value="C:cytosol"/>
    <property type="evidence" value="ECO:0007669"/>
    <property type="project" value="TreeGrafter"/>
</dbReference>
<dbReference type="GO" id="GO:0004331">
    <property type="term" value="F:fructose-2,6-bisphosphate 2-phosphatase activity"/>
    <property type="evidence" value="ECO:0007669"/>
    <property type="project" value="TreeGrafter"/>
</dbReference>
<dbReference type="PROSITE" id="PS00175">
    <property type="entry name" value="PG_MUTASE"/>
    <property type="match status" value="1"/>
</dbReference>
<feature type="binding site" evidence="3">
    <location>
        <begin position="13"/>
        <end position="20"/>
    </location>
    <ligand>
        <name>substrate</name>
    </ligand>
</feature>
<feature type="site" description="Transition state stabilizer" evidence="4">
    <location>
        <position position="175"/>
    </location>
</feature>
<name>A0A553ZZI6_9BACI</name>
<dbReference type="Gene3D" id="3.40.50.1240">
    <property type="entry name" value="Phosphoglycerate mutase-like"/>
    <property type="match status" value="1"/>
</dbReference>
<keyword evidence="6" id="KW-1185">Reference proteome</keyword>
<evidence type="ECO:0000256" key="4">
    <source>
        <dbReference type="PIRSR" id="PIRSR613078-3"/>
    </source>
</evidence>
<dbReference type="CDD" id="cd07067">
    <property type="entry name" value="HP_PGM_like"/>
    <property type="match status" value="1"/>
</dbReference>
<dbReference type="Pfam" id="PF00300">
    <property type="entry name" value="His_Phos_1"/>
    <property type="match status" value="1"/>
</dbReference>
<evidence type="ECO:0000256" key="2">
    <source>
        <dbReference type="PIRSR" id="PIRSR613078-1"/>
    </source>
</evidence>
<organism evidence="5 6">
    <name type="scientific">Alkalicoccobacillus porphyridii</name>
    <dbReference type="NCBI Taxonomy" id="2597270"/>
    <lineage>
        <taxon>Bacteria</taxon>
        <taxon>Bacillati</taxon>
        <taxon>Bacillota</taxon>
        <taxon>Bacilli</taxon>
        <taxon>Bacillales</taxon>
        <taxon>Bacillaceae</taxon>
        <taxon>Alkalicoccobacillus</taxon>
    </lineage>
</organism>
<dbReference type="InterPro" id="IPR001345">
    <property type="entry name" value="PG/BPGM_mutase_AS"/>
</dbReference>
<gene>
    <name evidence="5" type="ORF">FN960_10775</name>
</gene>
<dbReference type="GO" id="GO:0045820">
    <property type="term" value="P:negative regulation of glycolytic process"/>
    <property type="evidence" value="ECO:0007669"/>
    <property type="project" value="TreeGrafter"/>
</dbReference>
<dbReference type="InterPro" id="IPR029033">
    <property type="entry name" value="His_PPase_superfam"/>
</dbReference>
<accession>A0A553ZZI6</accession>
<dbReference type="SUPFAM" id="SSF53254">
    <property type="entry name" value="Phosphoglycerate mutase-like"/>
    <property type="match status" value="1"/>
</dbReference>
<dbReference type="EMBL" id="VLXZ01000005">
    <property type="protein sequence ID" value="TSB46816.1"/>
    <property type="molecule type" value="Genomic_DNA"/>
</dbReference>
<reference evidence="5 6" key="1">
    <citation type="submission" date="2019-07" db="EMBL/GenBank/DDBJ databases">
        <authorList>
            <person name="Park Y.J."/>
            <person name="Jeong S.E."/>
            <person name="Jung H.S."/>
        </authorList>
    </citation>
    <scope>NUCLEOTIDE SEQUENCE [LARGE SCALE GENOMIC DNA]</scope>
    <source>
        <strain evidence="6">P16(2019)</strain>
    </source>
</reference>
<dbReference type="GO" id="GO:0043456">
    <property type="term" value="P:regulation of pentose-phosphate shunt"/>
    <property type="evidence" value="ECO:0007669"/>
    <property type="project" value="TreeGrafter"/>
</dbReference>
<dbReference type="PANTHER" id="PTHR46517:SF1">
    <property type="entry name" value="FRUCTOSE-2,6-BISPHOSPHATASE TIGAR"/>
    <property type="match status" value="1"/>
</dbReference>
<dbReference type="Proteomes" id="UP000318521">
    <property type="component" value="Unassembled WGS sequence"/>
</dbReference>
<feature type="active site" description="Tele-phosphohistidine intermediate" evidence="2">
    <location>
        <position position="14"/>
    </location>
</feature>
<dbReference type="InterPro" id="IPR051695">
    <property type="entry name" value="Phosphoglycerate_Mutase"/>
</dbReference>
<proteinExistence type="predicted"/>
<protein>
    <submittedName>
        <fullName evidence="5">Histidine phosphatase family protein</fullName>
    </submittedName>
</protein>
<dbReference type="SMART" id="SM00855">
    <property type="entry name" value="PGAM"/>
    <property type="match status" value="1"/>
</dbReference>
<sequence>METEHDLTLHLIRHGQTIFNFQDKVQGWSDTPLTEEGRTVAARLGKGLKSRRIDAIYSSDSGRAIETATLIREHSEKTDLELITSKGLREMYFGTFEGGPNPILWNKVREELGQKDREGISRAEAEIDEICQTVSILDPEAEDWKAYTERLFAALQAIVDDALEKGHQDVYIVSHGLSIRVILHVLKYREGYLKIENTSISELLYKAGTFSSFGSINNTELLVVDEEAQLQDTQK</sequence>
<dbReference type="InterPro" id="IPR013078">
    <property type="entry name" value="His_Pase_superF_clade-1"/>
</dbReference>
<feature type="binding site" evidence="3">
    <location>
        <position position="63"/>
    </location>
    <ligand>
        <name>substrate</name>
    </ligand>
</feature>